<dbReference type="Pfam" id="PF00646">
    <property type="entry name" value="F-box"/>
    <property type="match status" value="2"/>
</dbReference>
<dbReference type="CDD" id="cd09917">
    <property type="entry name" value="F-box_SF"/>
    <property type="match status" value="1"/>
</dbReference>
<dbReference type="PANTHER" id="PTHR31672">
    <property type="entry name" value="BNACNNG10540D PROTEIN"/>
    <property type="match status" value="1"/>
</dbReference>
<feature type="domain" description="F-box" evidence="2">
    <location>
        <begin position="45"/>
        <end position="92"/>
    </location>
</feature>
<dbReference type="AlphaFoldDB" id="A0A914VHI3"/>
<reference evidence="4" key="1">
    <citation type="submission" date="2022-11" db="UniProtKB">
        <authorList>
            <consortium name="WormBaseParasite"/>
        </authorList>
    </citation>
    <scope>IDENTIFICATION</scope>
</reference>
<dbReference type="SMART" id="SM00256">
    <property type="entry name" value="FBOX"/>
    <property type="match status" value="2"/>
</dbReference>
<dbReference type="PROSITE" id="PS50181">
    <property type="entry name" value="FBOX"/>
    <property type="match status" value="2"/>
</dbReference>
<dbReference type="InterPro" id="IPR036047">
    <property type="entry name" value="F-box-like_dom_sf"/>
</dbReference>
<dbReference type="SUPFAM" id="SSF81383">
    <property type="entry name" value="F-box domain"/>
    <property type="match status" value="2"/>
</dbReference>
<accession>A0A914VHI3</accession>
<feature type="coiled-coil region" evidence="1">
    <location>
        <begin position="3"/>
        <end position="30"/>
    </location>
</feature>
<dbReference type="InterPro" id="IPR050796">
    <property type="entry name" value="SCF_F-box_component"/>
</dbReference>
<dbReference type="InterPro" id="IPR001810">
    <property type="entry name" value="F-box_dom"/>
</dbReference>
<evidence type="ECO:0000259" key="2">
    <source>
        <dbReference type="PROSITE" id="PS50181"/>
    </source>
</evidence>
<sequence length="827" mass="93706">MSMEAFEAEVARVQAENDRLRRTLADFSERIVCGRLTGDLPDNFLEQFNQLPDRPLEQVLRFLPPGQVAQMRLVSRKFNHLIRKCSKTMPKKEHNGSVLFKSNDAGQLTVELFDDRGSKITETMLTGNKVALSELLRLIRIAGLMFFGKGLSATSEVLDQLSKAWLAICPEVVVFAGDLSQTSRDSLRAFLVKVEPFIGRLHFQGASNIVKSLLDDDLIGAAGQLDGLMVQPYYCGWRSRSINIGDETLLAMADADDMPSYFFFMGCSGITPGGTRAFIEKWMNKWMKTGKPETSAKFTVDILRSDWDLLELIFYNCANVTPAAVEEACGDLLKKETTAVLFGSGMVDRVLYSIQCRSSNRRLEIFFHINPFRSHLVNEPRPGVALDLLVDDEWDSDMDHEYEDVDDEDDEDDFEAVATFEAEVGRVHAENDRLRRSLGDICGQIVCGRLKGKLPDDFLEQFSQLPDRPLEHVLRFLPPVQVVQMRLVSRKFNHLIRKCSKTMPKKERKGSVWFKSYYGRILSVVLFDDRGCKINETILASDEIALSELLRFICIKGLIYFGDGLSAADEVLDQLCKAWLTIRPEVVIFAGDLSQTSRDSLRAFLVKVEPSIKRLNFQHAKNIADSLLSDDLICAAGRLDGLMIKPWPWGSKLHNINISDETLLSMANANDTPSYFLVMGWSGITPGGIRAFVEKWMKNWRSTGKPKAGVKSTDYKLRSERNLFELTFYKCANVTHATVEAACGALLKKEWINEVDRSDLLMNSRMYIAIQSRSSNRRLEIHFDTESSHPHYVNEPRPNVALNDLIDDDWDSDMVDEDHDDEDNDLY</sequence>
<keyword evidence="3" id="KW-1185">Reference proteome</keyword>
<keyword evidence="1" id="KW-0175">Coiled coil</keyword>
<protein>
    <submittedName>
        <fullName evidence="4">F-box domain-containing protein</fullName>
    </submittedName>
</protein>
<feature type="domain" description="F-box" evidence="2">
    <location>
        <begin position="459"/>
        <end position="506"/>
    </location>
</feature>
<name>A0A914VHI3_9BILA</name>
<evidence type="ECO:0000256" key="1">
    <source>
        <dbReference type="SAM" id="Coils"/>
    </source>
</evidence>
<proteinExistence type="predicted"/>
<evidence type="ECO:0000313" key="4">
    <source>
        <dbReference type="WBParaSite" id="PSAMB.scaffold1966size26374.g15720.t1"/>
    </source>
</evidence>
<organism evidence="3 4">
    <name type="scientific">Plectus sambesii</name>
    <dbReference type="NCBI Taxonomy" id="2011161"/>
    <lineage>
        <taxon>Eukaryota</taxon>
        <taxon>Metazoa</taxon>
        <taxon>Ecdysozoa</taxon>
        <taxon>Nematoda</taxon>
        <taxon>Chromadorea</taxon>
        <taxon>Plectida</taxon>
        <taxon>Plectina</taxon>
        <taxon>Plectoidea</taxon>
        <taxon>Plectidae</taxon>
        <taxon>Plectus</taxon>
    </lineage>
</organism>
<evidence type="ECO:0000313" key="3">
    <source>
        <dbReference type="Proteomes" id="UP000887566"/>
    </source>
</evidence>
<dbReference type="Proteomes" id="UP000887566">
    <property type="component" value="Unplaced"/>
</dbReference>
<dbReference type="WBParaSite" id="PSAMB.scaffold1966size26374.g15720.t1">
    <property type="protein sequence ID" value="PSAMB.scaffold1966size26374.g15720.t1"/>
    <property type="gene ID" value="PSAMB.scaffold1966size26374.g15720"/>
</dbReference>